<dbReference type="OrthoDB" id="48314at2759"/>
<dbReference type="InterPro" id="IPR053064">
    <property type="entry name" value="Ankyrin-MYND_domain-protein"/>
</dbReference>
<dbReference type="STRING" id="70667.A0A3P7DKN8"/>
<dbReference type="PANTHER" id="PTHR15897">
    <property type="entry name" value="ANKYRIN REPEAT AND MYND DOMAIN PROTEIN 1"/>
    <property type="match status" value="1"/>
</dbReference>
<reference evidence="1 2" key="1">
    <citation type="submission" date="2018-11" db="EMBL/GenBank/DDBJ databases">
        <authorList>
            <consortium name="Pathogen Informatics"/>
        </authorList>
    </citation>
    <scope>NUCLEOTIDE SEQUENCE [LARGE SCALE GENOMIC DNA]</scope>
    <source>
        <strain evidence="1 2">NST_G2</strain>
    </source>
</reference>
<gene>
    <name evidence="1" type="ORF">SSLN_LOCUS17958</name>
</gene>
<accession>A0A3P7DKN8</accession>
<name>A0A3P7DKN8_SCHSO</name>
<evidence type="ECO:0000313" key="2">
    <source>
        <dbReference type="Proteomes" id="UP000275846"/>
    </source>
</evidence>
<dbReference type="EMBL" id="UYSU01043425">
    <property type="protein sequence ID" value="VDM04344.1"/>
    <property type="molecule type" value="Genomic_DNA"/>
</dbReference>
<organism evidence="1 2">
    <name type="scientific">Schistocephalus solidus</name>
    <name type="common">Tapeworm</name>
    <dbReference type="NCBI Taxonomy" id="70667"/>
    <lineage>
        <taxon>Eukaryota</taxon>
        <taxon>Metazoa</taxon>
        <taxon>Spiralia</taxon>
        <taxon>Lophotrochozoa</taxon>
        <taxon>Platyhelminthes</taxon>
        <taxon>Cestoda</taxon>
        <taxon>Eucestoda</taxon>
        <taxon>Diphyllobothriidea</taxon>
        <taxon>Diphyllobothriidae</taxon>
        <taxon>Schistocephalus</taxon>
    </lineage>
</organism>
<proteinExistence type="predicted"/>
<keyword evidence="2" id="KW-1185">Reference proteome</keyword>
<dbReference type="AlphaFoldDB" id="A0A3P7DKN8"/>
<evidence type="ECO:0000313" key="1">
    <source>
        <dbReference type="EMBL" id="VDM04344.1"/>
    </source>
</evidence>
<dbReference type="PANTHER" id="PTHR15897:SF2">
    <property type="entry name" value="ANKYRIN REPEAT AND MYND DOMAIN-CONTAINING PROTEIN 1"/>
    <property type="match status" value="1"/>
</dbReference>
<dbReference type="Proteomes" id="UP000275846">
    <property type="component" value="Unassembled WGS sequence"/>
</dbReference>
<sequence>MLGDSQTRVSLRLTHGLGNAICVAAGTQYEFRWPLESRLRLIRKLINACPLDLVLVPVRCPPDCSEGNVVDHVYYRFAEDKSIFDKAFYALTAAERVVSIGRAAVLELLAEAMREASYQLEALARMYPPVTEEHSCLSLSIAFIRTAAKYAF</sequence>
<protein>
    <submittedName>
        <fullName evidence="1">Uncharacterized protein</fullName>
    </submittedName>
</protein>